<feature type="region of interest" description="Disordered" evidence="1">
    <location>
        <begin position="121"/>
        <end position="151"/>
    </location>
</feature>
<gene>
    <name evidence="2" type="ORF">HALLA_02675</name>
</gene>
<dbReference type="Proteomes" id="UP000019024">
    <property type="component" value="Plasmid unnamed"/>
</dbReference>
<dbReference type="EMBL" id="CP007056">
    <property type="protein sequence ID" value="AHG01303.1"/>
    <property type="molecule type" value="Genomic_DNA"/>
</dbReference>
<accession>W0JW74</accession>
<reference evidence="2 3" key="1">
    <citation type="submission" date="2014-01" db="EMBL/GenBank/DDBJ databases">
        <authorList>
            <consortium name="DOE Joint Genome Institute"/>
            <person name="Anderson I."/>
            <person name="Huntemann M."/>
            <person name="Han J."/>
            <person name="Chen A."/>
            <person name="Kyrpides N."/>
            <person name="Mavromatis K."/>
            <person name="Markowitz V."/>
            <person name="Palaniappan K."/>
            <person name="Ivanova N."/>
            <person name="Schaumberg A."/>
            <person name="Pati A."/>
            <person name="Liolios K."/>
            <person name="Nordberg H.P."/>
            <person name="Cantor M.N."/>
            <person name="Hua S.X."/>
            <person name="Woyke T."/>
        </authorList>
    </citation>
    <scope>NUCLEOTIDE SEQUENCE [LARGE SCALE GENOMIC DNA]</scope>
    <source>
        <strain evidence="2 3">XH-48</strain>
        <plasmid evidence="3">1</plasmid>
    </source>
</reference>
<proteinExistence type="predicted"/>
<sequence length="275" mass="30102">MRFGELAGPLVSSSTLFDWQLVSTQAITTAADDPFEGILENDGIPYAPVVNAASVARYPTIGDTIDVEATPTNVGDSSVELTYEIVDRDGSTLATAQMTHVTIGPDGTALSLPESARAYFEESRVSRSPPVGPDREPTEADAGALPSFSSSTRVRSPLAEGATLAYFEEYPRLATIALEEHIERRGADVADLYGERIPFRMRDWRWEFESPVRFQSTLDVECDVISVDRETVRIEHTLSSDGRTSIRGTTEYGCFDDAGEPTAFDERTLELFDTA</sequence>
<evidence type="ECO:0000256" key="1">
    <source>
        <dbReference type="SAM" id="MobiDB-lite"/>
    </source>
</evidence>
<protein>
    <recommendedName>
        <fullName evidence="4">Thioesterase</fullName>
    </recommendedName>
</protein>
<dbReference type="SUPFAM" id="SSF54637">
    <property type="entry name" value="Thioesterase/thiol ester dehydrase-isomerase"/>
    <property type="match status" value="2"/>
</dbReference>
<dbReference type="InterPro" id="IPR029069">
    <property type="entry name" value="HotDog_dom_sf"/>
</dbReference>
<keyword evidence="2" id="KW-0614">Plasmid</keyword>
<geneLocation type="plasmid" evidence="2">
    <name>unnamed</name>
</geneLocation>
<evidence type="ECO:0000313" key="3">
    <source>
        <dbReference type="Proteomes" id="UP000019024"/>
    </source>
</evidence>
<organism evidence="2 3">
    <name type="scientific">Halostagnicola larsenii XH-48</name>
    <dbReference type="NCBI Taxonomy" id="797299"/>
    <lineage>
        <taxon>Archaea</taxon>
        <taxon>Methanobacteriati</taxon>
        <taxon>Methanobacteriota</taxon>
        <taxon>Stenosarchaea group</taxon>
        <taxon>Halobacteria</taxon>
        <taxon>Halobacteriales</taxon>
        <taxon>Natrialbaceae</taxon>
        <taxon>Halostagnicola</taxon>
    </lineage>
</organism>
<dbReference type="Gene3D" id="3.10.129.10">
    <property type="entry name" value="Hotdog Thioesterase"/>
    <property type="match status" value="2"/>
</dbReference>
<dbReference type="eggNOG" id="arCOG01137">
    <property type="taxonomic scope" value="Archaea"/>
</dbReference>
<dbReference type="HOGENOM" id="CLU_1021595_0_0_2"/>
<dbReference type="KEGG" id="hlr:HALLA_02675"/>
<keyword evidence="3" id="KW-1185">Reference proteome</keyword>
<evidence type="ECO:0000313" key="2">
    <source>
        <dbReference type="EMBL" id="AHG01303.1"/>
    </source>
</evidence>
<evidence type="ECO:0008006" key="4">
    <source>
        <dbReference type="Google" id="ProtNLM"/>
    </source>
</evidence>
<name>W0JW74_9EURY</name>
<dbReference type="AlphaFoldDB" id="W0JW74"/>